<evidence type="ECO:0000256" key="1">
    <source>
        <dbReference type="ARBA" id="ARBA00004245"/>
    </source>
</evidence>
<dbReference type="Proteomes" id="UP000694406">
    <property type="component" value="Unplaced"/>
</dbReference>
<evidence type="ECO:0000256" key="5">
    <source>
        <dbReference type="ARBA" id="ARBA00023054"/>
    </source>
</evidence>
<dbReference type="SMART" id="SM00129">
    <property type="entry name" value="KISc"/>
    <property type="match status" value="1"/>
</dbReference>
<dbReference type="PANTHER" id="PTHR47969:SF15">
    <property type="entry name" value="CHROMOSOME-ASSOCIATED KINESIN KIF4A-RELATED"/>
    <property type="match status" value="1"/>
</dbReference>
<name>A0A8C5SXQ0_LATLA</name>
<dbReference type="GeneTree" id="ENSGT00940000164190"/>
<dbReference type="GO" id="GO:0005524">
    <property type="term" value="F:ATP binding"/>
    <property type="evidence" value="ECO:0007669"/>
    <property type="project" value="UniProtKB-KW"/>
</dbReference>
<evidence type="ECO:0000256" key="6">
    <source>
        <dbReference type="ARBA" id="ARBA00023212"/>
    </source>
</evidence>
<accession>A0A8C5SXQ0</accession>
<comment type="caution">
    <text evidence="7">Lacks conserved residue(s) required for the propagation of feature annotation.</text>
</comment>
<dbReference type="GO" id="GO:0005875">
    <property type="term" value="C:microtubule associated complex"/>
    <property type="evidence" value="ECO:0007669"/>
    <property type="project" value="TreeGrafter"/>
</dbReference>
<dbReference type="InterPro" id="IPR036961">
    <property type="entry name" value="Kinesin_motor_dom_sf"/>
</dbReference>
<dbReference type="InterPro" id="IPR027417">
    <property type="entry name" value="P-loop_NTPase"/>
</dbReference>
<evidence type="ECO:0000313" key="10">
    <source>
        <dbReference type="Proteomes" id="UP000694406"/>
    </source>
</evidence>
<dbReference type="InterPro" id="IPR027640">
    <property type="entry name" value="Kinesin-like_fam"/>
</dbReference>
<evidence type="ECO:0000313" key="9">
    <source>
        <dbReference type="Ensembl" id="ENSLLTP00000023839.1"/>
    </source>
</evidence>
<feature type="domain" description="Kinesin motor" evidence="8">
    <location>
        <begin position="31"/>
        <end position="227"/>
    </location>
</feature>
<dbReference type="GO" id="GO:0051231">
    <property type="term" value="P:spindle elongation"/>
    <property type="evidence" value="ECO:0007669"/>
    <property type="project" value="TreeGrafter"/>
</dbReference>
<keyword evidence="10" id="KW-1185">Reference proteome</keyword>
<evidence type="ECO:0000256" key="3">
    <source>
        <dbReference type="ARBA" id="ARBA00022741"/>
    </source>
</evidence>
<comment type="similarity">
    <text evidence="7">Belongs to the TRAFAC class myosin-kinesin ATPase superfamily. Kinesin family.</text>
</comment>
<proteinExistence type="inferred from homology"/>
<dbReference type="Ensembl" id="ENSLLTT00000024707.1">
    <property type="protein sequence ID" value="ENSLLTP00000023839.1"/>
    <property type="gene ID" value="ENSLLTG00000017579.1"/>
</dbReference>
<dbReference type="Gene3D" id="3.40.850.10">
    <property type="entry name" value="Kinesin motor domain"/>
    <property type="match status" value="1"/>
</dbReference>
<evidence type="ECO:0000256" key="7">
    <source>
        <dbReference type="PROSITE-ProRule" id="PRU00283"/>
    </source>
</evidence>
<sequence length="227" mass="25270">MEYCYLPTEIVPIYLLTFACFQAARLAGVIPVKVALRCRPLVPKEIAESCQICLSFVPGDPQMILAKDKPFSYDYVFDLSTEQEEVFSTSIVPLIRGIFSGYNATILAYEQTGSGKTYSMGGAFTADQENDPTVGFIPQVIMLLFQQLKQKVERQFALKVSYLKIYNEDILDLLAVGKKRTSQIAIREDPKGGYKIVGLMEHMVSCAPETVLCLEQGNNSPMVAAQR</sequence>
<keyword evidence="6" id="KW-0206">Cytoskeleton</keyword>
<dbReference type="PANTHER" id="PTHR47969">
    <property type="entry name" value="CHROMOSOME-ASSOCIATED KINESIN KIF4A-RELATED"/>
    <property type="match status" value="1"/>
</dbReference>
<keyword evidence="3" id="KW-0547">Nucleotide-binding</keyword>
<dbReference type="GO" id="GO:0003777">
    <property type="term" value="F:microtubule motor activity"/>
    <property type="evidence" value="ECO:0007669"/>
    <property type="project" value="InterPro"/>
</dbReference>
<dbReference type="Pfam" id="PF00225">
    <property type="entry name" value="Kinesin"/>
    <property type="match status" value="1"/>
</dbReference>
<organism evidence="9 10">
    <name type="scientific">Laticauda laticaudata</name>
    <name type="common">Blue-ringed sea krait</name>
    <name type="synonym">Blue-lipped sea krait</name>
    <dbReference type="NCBI Taxonomy" id="8630"/>
    <lineage>
        <taxon>Eukaryota</taxon>
        <taxon>Metazoa</taxon>
        <taxon>Chordata</taxon>
        <taxon>Craniata</taxon>
        <taxon>Vertebrata</taxon>
        <taxon>Euteleostomi</taxon>
        <taxon>Lepidosauria</taxon>
        <taxon>Squamata</taxon>
        <taxon>Bifurcata</taxon>
        <taxon>Unidentata</taxon>
        <taxon>Episquamata</taxon>
        <taxon>Toxicofera</taxon>
        <taxon>Serpentes</taxon>
        <taxon>Colubroidea</taxon>
        <taxon>Elapidae</taxon>
        <taxon>Laticaudinae</taxon>
        <taxon>Laticauda</taxon>
    </lineage>
</organism>
<reference evidence="9" key="2">
    <citation type="submission" date="2025-09" db="UniProtKB">
        <authorList>
            <consortium name="Ensembl"/>
        </authorList>
    </citation>
    <scope>IDENTIFICATION</scope>
</reference>
<dbReference type="GO" id="GO:0007052">
    <property type="term" value="P:mitotic spindle organization"/>
    <property type="evidence" value="ECO:0007669"/>
    <property type="project" value="TreeGrafter"/>
</dbReference>
<comment type="subcellular location">
    <subcellularLocation>
        <location evidence="1">Cytoplasm</location>
        <location evidence="1">Cytoskeleton</location>
    </subcellularLocation>
</comment>
<evidence type="ECO:0000256" key="2">
    <source>
        <dbReference type="ARBA" id="ARBA00022490"/>
    </source>
</evidence>
<dbReference type="GO" id="GO:0008017">
    <property type="term" value="F:microtubule binding"/>
    <property type="evidence" value="ECO:0007669"/>
    <property type="project" value="InterPro"/>
</dbReference>
<dbReference type="AlphaFoldDB" id="A0A8C5SXQ0"/>
<keyword evidence="4" id="KW-0067">ATP-binding</keyword>
<dbReference type="InterPro" id="IPR001752">
    <property type="entry name" value="Kinesin_motor_dom"/>
</dbReference>
<keyword evidence="2" id="KW-0963">Cytoplasm</keyword>
<evidence type="ECO:0000259" key="8">
    <source>
        <dbReference type="PROSITE" id="PS50067"/>
    </source>
</evidence>
<dbReference type="SUPFAM" id="SSF52540">
    <property type="entry name" value="P-loop containing nucleoside triphosphate hydrolases"/>
    <property type="match status" value="1"/>
</dbReference>
<dbReference type="GO" id="GO:0007018">
    <property type="term" value="P:microtubule-based movement"/>
    <property type="evidence" value="ECO:0007669"/>
    <property type="project" value="InterPro"/>
</dbReference>
<evidence type="ECO:0000256" key="4">
    <source>
        <dbReference type="ARBA" id="ARBA00022840"/>
    </source>
</evidence>
<dbReference type="PROSITE" id="PS50067">
    <property type="entry name" value="KINESIN_MOTOR_2"/>
    <property type="match status" value="1"/>
</dbReference>
<reference evidence="9" key="1">
    <citation type="submission" date="2025-08" db="UniProtKB">
        <authorList>
            <consortium name="Ensembl"/>
        </authorList>
    </citation>
    <scope>IDENTIFICATION</scope>
</reference>
<protein>
    <recommendedName>
        <fullName evidence="8">Kinesin motor domain-containing protein</fullName>
    </recommendedName>
</protein>
<keyword evidence="5" id="KW-0175">Coiled coil</keyword>